<dbReference type="Gene3D" id="3.20.20.100">
    <property type="entry name" value="NADP-dependent oxidoreductase domain"/>
    <property type="match status" value="1"/>
</dbReference>
<organism evidence="3 4">
    <name type="scientific">Catellatospora coxensis</name>
    <dbReference type="NCBI Taxonomy" id="310354"/>
    <lineage>
        <taxon>Bacteria</taxon>
        <taxon>Bacillati</taxon>
        <taxon>Actinomycetota</taxon>
        <taxon>Actinomycetes</taxon>
        <taxon>Micromonosporales</taxon>
        <taxon>Micromonosporaceae</taxon>
        <taxon>Catellatospora</taxon>
    </lineage>
</organism>
<dbReference type="PANTHER" id="PTHR43364:SF18">
    <property type="entry name" value="OXIDOREDUCTASE"/>
    <property type="match status" value="1"/>
</dbReference>
<dbReference type="PRINTS" id="PR00069">
    <property type="entry name" value="ALDKETRDTASE"/>
</dbReference>
<reference evidence="3 4" key="1">
    <citation type="submission" date="2021-01" db="EMBL/GenBank/DDBJ databases">
        <title>Whole genome shotgun sequence of Catellatospora coxensis NBRC 107359.</title>
        <authorList>
            <person name="Komaki H."/>
            <person name="Tamura T."/>
        </authorList>
    </citation>
    <scope>NUCLEOTIDE SEQUENCE [LARGE SCALE GENOMIC DNA]</scope>
    <source>
        <strain evidence="3 4">NBRC 107359</strain>
    </source>
</reference>
<dbReference type="Pfam" id="PF00248">
    <property type="entry name" value="Aldo_ket_red"/>
    <property type="match status" value="1"/>
</dbReference>
<dbReference type="AlphaFoldDB" id="A0A8J3KYD6"/>
<dbReference type="GO" id="GO:0016491">
    <property type="term" value="F:oxidoreductase activity"/>
    <property type="evidence" value="ECO:0007669"/>
    <property type="project" value="UniProtKB-KW"/>
</dbReference>
<dbReference type="InterPro" id="IPR036812">
    <property type="entry name" value="NAD(P)_OxRdtase_dom_sf"/>
</dbReference>
<gene>
    <name evidence="3" type="ORF">Cco03nite_76880</name>
</gene>
<evidence type="ECO:0000259" key="2">
    <source>
        <dbReference type="Pfam" id="PF00248"/>
    </source>
</evidence>
<evidence type="ECO:0000313" key="4">
    <source>
        <dbReference type="Proteomes" id="UP000630887"/>
    </source>
</evidence>
<dbReference type="RefSeq" id="WP_203698943.1">
    <property type="nucleotide sequence ID" value="NZ_BAAALC010000015.1"/>
</dbReference>
<comment type="caution">
    <text evidence="3">The sequence shown here is derived from an EMBL/GenBank/DDBJ whole genome shotgun (WGS) entry which is preliminary data.</text>
</comment>
<dbReference type="GO" id="GO:0005829">
    <property type="term" value="C:cytosol"/>
    <property type="evidence" value="ECO:0007669"/>
    <property type="project" value="UniProtKB-ARBA"/>
</dbReference>
<dbReference type="FunFam" id="3.20.20.100:FF:000004">
    <property type="entry name" value="Oxidoreductase, aldo/keto reductase"/>
    <property type="match status" value="1"/>
</dbReference>
<keyword evidence="4" id="KW-1185">Reference proteome</keyword>
<dbReference type="Proteomes" id="UP000630887">
    <property type="component" value="Unassembled WGS sequence"/>
</dbReference>
<dbReference type="SUPFAM" id="SSF51430">
    <property type="entry name" value="NAD(P)-linked oxidoreductase"/>
    <property type="match status" value="1"/>
</dbReference>
<dbReference type="CDD" id="cd19091">
    <property type="entry name" value="AKR_PsAKR"/>
    <property type="match status" value="1"/>
</dbReference>
<dbReference type="EMBL" id="BONI01000108">
    <property type="protein sequence ID" value="GIG10988.1"/>
    <property type="molecule type" value="Genomic_DNA"/>
</dbReference>
<dbReference type="InterPro" id="IPR050523">
    <property type="entry name" value="AKR_Detox_Biosynth"/>
</dbReference>
<keyword evidence="1" id="KW-0560">Oxidoreductase</keyword>
<feature type="domain" description="NADP-dependent oxidoreductase" evidence="2">
    <location>
        <begin position="15"/>
        <end position="320"/>
    </location>
</feature>
<proteinExistence type="predicted"/>
<evidence type="ECO:0000313" key="3">
    <source>
        <dbReference type="EMBL" id="GIG10988.1"/>
    </source>
</evidence>
<evidence type="ECO:0000256" key="1">
    <source>
        <dbReference type="ARBA" id="ARBA00023002"/>
    </source>
</evidence>
<dbReference type="InterPro" id="IPR023210">
    <property type="entry name" value="NADP_OxRdtase_dom"/>
</dbReference>
<dbReference type="InterPro" id="IPR020471">
    <property type="entry name" value="AKR"/>
</dbReference>
<sequence>MKYRLLGRTGVWVSEISLGTMTFGGANHSVYGPLGGLGRTDVDRIMGTALDAGINFIDTADVYADGESEQLLGQALGARRDEIVLATKVHAPTGPGPNDAGWSRLHVMRALEASLRRLGTDHIDLYQLHNYDPLTPFEEVLAALGDAVRQGKVRYIGCANLAAWQISRALGVSARHGLPAFTTVQAYYSLVGRDAEHELVPMAQAEGLGLTVWSPLAGGFLSGKLHRDGTAEPGSRRATADYPDFPPVDREHGHDVLDVVRAVAARHGVSVARVALAWLLAQPAVTSVIVGARRVEQLADNVAAGDLVLTGQDLAELDRVSAPPAMYPGWIQQMFAGARQPAS</sequence>
<name>A0A8J3KYD6_9ACTN</name>
<protein>
    <submittedName>
        <fullName evidence="3">Aldo/keto reductase</fullName>
    </submittedName>
</protein>
<dbReference type="PANTHER" id="PTHR43364">
    <property type="entry name" value="NADH-SPECIFIC METHYLGLYOXAL REDUCTASE-RELATED"/>
    <property type="match status" value="1"/>
</dbReference>
<accession>A0A8J3KYD6</accession>